<feature type="compositionally biased region" description="Polar residues" evidence="6">
    <location>
        <begin position="81"/>
        <end position="91"/>
    </location>
</feature>
<dbReference type="EMBL" id="QBIY01012823">
    <property type="protein sequence ID" value="RXN15869.1"/>
    <property type="molecule type" value="Genomic_DNA"/>
</dbReference>
<evidence type="ECO:0000313" key="10">
    <source>
        <dbReference type="EMBL" id="RXN15869.1"/>
    </source>
</evidence>
<feature type="region of interest" description="Disordered" evidence="6">
    <location>
        <begin position="31"/>
        <end position="103"/>
    </location>
</feature>
<dbReference type="InterPro" id="IPR057724">
    <property type="entry name" value="TCTN1-3_N"/>
</dbReference>
<feature type="compositionally biased region" description="Basic and acidic residues" evidence="6">
    <location>
        <begin position="39"/>
        <end position="52"/>
    </location>
</feature>
<dbReference type="InterPro" id="IPR011677">
    <property type="entry name" value="TCTN1-3_dom"/>
</dbReference>
<feature type="domain" description="Tectonic-1-3" evidence="8">
    <location>
        <begin position="257"/>
        <end position="313"/>
    </location>
</feature>
<comment type="caution">
    <text evidence="10">The sequence shown here is derived from an EMBL/GenBank/DDBJ whole genome shotgun (WGS) entry which is preliminary data.</text>
</comment>
<evidence type="ECO:0000256" key="4">
    <source>
        <dbReference type="ARBA" id="ARBA00022794"/>
    </source>
</evidence>
<dbReference type="InterPro" id="IPR040354">
    <property type="entry name" value="TCTN1-3"/>
</dbReference>
<sequence length="361" mass="38724">MALLCCLIILTYLRTALCIEDTNTTGNVNITFSDTNDTSADREKSLDFKDPGVSETPVHLPDPTAWTPESVTAFPDHNESPESSIPDTNPESPRAATAAQPLPLSGVLPSPVTEVSQLCPCNLQNGQCDINCCCDPDCTEELALFTDCTVERVSNDPRLCNQESAVYSLSSTQEDEEGLSFGTPAVPTEENFDSLFGRFLGFFFGRLTATSTLQSPDVGNSTGYQVIGVEVAAITLQSLEGTQTSVDSADLASYIPVLLETGDVCNNVVQQVKYAFRYNEVGEILNVMASVLLGAIKSVTVPIQQEFQISFMQALLTSADGLLSVTSSVSFVDVSASASPGFKVPPTIDAKLPFDFFFPFV</sequence>
<dbReference type="Pfam" id="PF07773">
    <property type="entry name" value="TCTN_DUF1619"/>
    <property type="match status" value="1"/>
</dbReference>
<keyword evidence="11" id="KW-1185">Reference proteome</keyword>
<keyword evidence="5" id="KW-0325">Glycoprotein</keyword>
<evidence type="ECO:0000256" key="1">
    <source>
        <dbReference type="ARBA" id="ARBA00007633"/>
    </source>
</evidence>
<name>A0A498M4S9_LABRO</name>
<dbReference type="GO" id="GO:0036038">
    <property type="term" value="C:MKS complex"/>
    <property type="evidence" value="ECO:0007669"/>
    <property type="project" value="TreeGrafter"/>
</dbReference>
<organism evidence="10 11">
    <name type="scientific">Labeo rohita</name>
    <name type="common">Indian major carp</name>
    <name type="synonym">Cyprinus rohita</name>
    <dbReference type="NCBI Taxonomy" id="84645"/>
    <lineage>
        <taxon>Eukaryota</taxon>
        <taxon>Metazoa</taxon>
        <taxon>Chordata</taxon>
        <taxon>Craniata</taxon>
        <taxon>Vertebrata</taxon>
        <taxon>Euteleostomi</taxon>
        <taxon>Actinopterygii</taxon>
        <taxon>Neopterygii</taxon>
        <taxon>Teleostei</taxon>
        <taxon>Ostariophysi</taxon>
        <taxon>Cypriniformes</taxon>
        <taxon>Cyprinidae</taxon>
        <taxon>Labeoninae</taxon>
        <taxon>Labeonini</taxon>
        <taxon>Labeo</taxon>
    </lineage>
</organism>
<dbReference type="AlphaFoldDB" id="A0A498M4S9"/>
<feature type="domain" description="Tectonic-1-3 N-terminal" evidence="9">
    <location>
        <begin position="106"/>
        <end position="172"/>
    </location>
</feature>
<dbReference type="GO" id="GO:0060271">
    <property type="term" value="P:cilium assembly"/>
    <property type="evidence" value="ECO:0007669"/>
    <property type="project" value="TreeGrafter"/>
</dbReference>
<comment type="similarity">
    <text evidence="1">Belongs to the tectonic family.</text>
</comment>
<evidence type="ECO:0000256" key="7">
    <source>
        <dbReference type="SAM" id="SignalP"/>
    </source>
</evidence>
<evidence type="ECO:0000259" key="9">
    <source>
        <dbReference type="Pfam" id="PF25752"/>
    </source>
</evidence>
<dbReference type="PANTHER" id="PTHR14611">
    <property type="entry name" value="TECTONIC FAMILY MEMBER"/>
    <property type="match status" value="1"/>
</dbReference>
<evidence type="ECO:0000313" key="11">
    <source>
        <dbReference type="Proteomes" id="UP000290572"/>
    </source>
</evidence>
<evidence type="ECO:0000256" key="6">
    <source>
        <dbReference type="SAM" id="MobiDB-lite"/>
    </source>
</evidence>
<feature type="chain" id="PRO_5019864522" evidence="7">
    <location>
        <begin position="19"/>
        <end position="361"/>
    </location>
</feature>
<dbReference type="STRING" id="84645.A0A498M4S9"/>
<evidence type="ECO:0000256" key="3">
    <source>
        <dbReference type="ARBA" id="ARBA00022729"/>
    </source>
</evidence>
<evidence type="ECO:0000256" key="2">
    <source>
        <dbReference type="ARBA" id="ARBA00011495"/>
    </source>
</evidence>
<gene>
    <name evidence="10" type="ORF">ROHU_027833</name>
</gene>
<dbReference type="GO" id="GO:1904491">
    <property type="term" value="P:protein localization to ciliary transition zone"/>
    <property type="evidence" value="ECO:0007669"/>
    <property type="project" value="TreeGrafter"/>
</dbReference>
<proteinExistence type="inferred from homology"/>
<comment type="subunit">
    <text evidence="2">Part of the tectonic-like complex (also named B9 complex).</text>
</comment>
<protein>
    <submittedName>
        <fullName evidence="10">Tectonic-1 isoform X1</fullName>
    </submittedName>
</protein>
<dbReference type="PANTHER" id="PTHR14611:SF1">
    <property type="entry name" value="TECTONIC-1"/>
    <property type="match status" value="1"/>
</dbReference>
<reference evidence="10 11" key="1">
    <citation type="submission" date="2018-03" db="EMBL/GenBank/DDBJ databases">
        <title>Draft genome sequence of Rohu Carp (Labeo rohita).</title>
        <authorList>
            <person name="Das P."/>
            <person name="Kushwaha B."/>
            <person name="Joshi C.G."/>
            <person name="Kumar D."/>
            <person name="Nagpure N.S."/>
            <person name="Sahoo L."/>
            <person name="Das S.P."/>
            <person name="Bit A."/>
            <person name="Patnaik S."/>
            <person name="Meher P.K."/>
            <person name="Jayasankar P."/>
            <person name="Koringa P.G."/>
            <person name="Patel N.V."/>
            <person name="Hinsu A.T."/>
            <person name="Kumar R."/>
            <person name="Pandey M."/>
            <person name="Agarwal S."/>
            <person name="Srivastava S."/>
            <person name="Singh M."/>
            <person name="Iquebal M.A."/>
            <person name="Jaiswal S."/>
            <person name="Angadi U.B."/>
            <person name="Kumar N."/>
            <person name="Raza M."/>
            <person name="Shah T.M."/>
            <person name="Rai A."/>
            <person name="Jena J.K."/>
        </authorList>
    </citation>
    <scope>NUCLEOTIDE SEQUENCE [LARGE SCALE GENOMIC DNA]</scope>
    <source>
        <strain evidence="10">DASCIFA01</strain>
        <tissue evidence="10">Testis</tissue>
    </source>
</reference>
<dbReference type="Pfam" id="PF25752">
    <property type="entry name" value="DUF1619_N"/>
    <property type="match status" value="1"/>
</dbReference>
<keyword evidence="4" id="KW-0970">Cilium biogenesis/degradation</keyword>
<keyword evidence="3 7" id="KW-0732">Signal</keyword>
<feature type="signal peptide" evidence="7">
    <location>
        <begin position="1"/>
        <end position="18"/>
    </location>
</feature>
<evidence type="ECO:0000256" key="5">
    <source>
        <dbReference type="ARBA" id="ARBA00023180"/>
    </source>
</evidence>
<evidence type="ECO:0000259" key="8">
    <source>
        <dbReference type="Pfam" id="PF07773"/>
    </source>
</evidence>
<accession>A0A498M4S9</accession>
<dbReference type="Proteomes" id="UP000290572">
    <property type="component" value="Unassembled WGS sequence"/>
</dbReference>